<name>A0A1H5QIE2_9PSEU</name>
<evidence type="ECO:0000313" key="1">
    <source>
        <dbReference type="EMBL" id="SEF25121.1"/>
    </source>
</evidence>
<accession>A0A1H5QIE2</accession>
<keyword evidence="2" id="KW-1185">Reference proteome</keyword>
<organism evidence="1 2">
    <name type="scientific">Amycolatopsis pretoriensis</name>
    <dbReference type="NCBI Taxonomy" id="218821"/>
    <lineage>
        <taxon>Bacteria</taxon>
        <taxon>Bacillati</taxon>
        <taxon>Actinomycetota</taxon>
        <taxon>Actinomycetes</taxon>
        <taxon>Pseudonocardiales</taxon>
        <taxon>Pseudonocardiaceae</taxon>
        <taxon>Amycolatopsis</taxon>
    </lineage>
</organism>
<evidence type="ECO:0000313" key="2">
    <source>
        <dbReference type="Proteomes" id="UP000198878"/>
    </source>
</evidence>
<dbReference type="OrthoDB" id="3455826at2"/>
<reference evidence="2" key="1">
    <citation type="submission" date="2016-10" db="EMBL/GenBank/DDBJ databases">
        <authorList>
            <person name="Varghese N."/>
            <person name="Submissions S."/>
        </authorList>
    </citation>
    <scope>NUCLEOTIDE SEQUENCE [LARGE SCALE GENOMIC DNA]</scope>
    <source>
        <strain evidence="2">DSM 44654</strain>
    </source>
</reference>
<dbReference type="AlphaFoldDB" id="A0A1H5QIE2"/>
<gene>
    <name evidence="1" type="ORF">SAMN05421837_1021015</name>
</gene>
<proteinExistence type="predicted"/>
<dbReference type="STRING" id="218821.SAMN05421837_1021015"/>
<dbReference type="EMBL" id="FNUJ01000002">
    <property type="protein sequence ID" value="SEF25121.1"/>
    <property type="molecule type" value="Genomic_DNA"/>
</dbReference>
<protein>
    <submittedName>
        <fullName evidence="1">Uncharacterized protein</fullName>
    </submittedName>
</protein>
<sequence>MNAVSVGVLTALVSLSGVLVSVLTTRQANRRLRQEHADEEARLRLDAAMRAGELFSAKDDNPADPAAVVSGLLALTKLDNAELAVALLVDLWSEKEPQVAPETAVLVIDAALRSTGNAQLVAAELLCRNAHRLNSCHSLHWPSAVDGDWDPDFCPKTKLLLIDALIGMTLAHPSTEDALRSVAVRLYGVWSHDKNPRVRGCVGRLIGSVVPALRKLGYLDFMQGKETVLLCELEKAAASGTHNPDGYLDRMVDDRCKKLCSWAHACEQVDPASSLATAV</sequence>
<dbReference type="Proteomes" id="UP000198878">
    <property type="component" value="Unassembled WGS sequence"/>
</dbReference>
<dbReference type="RefSeq" id="WP_086679514.1">
    <property type="nucleotide sequence ID" value="NZ_FNUJ01000002.1"/>
</dbReference>